<keyword evidence="1" id="KW-0808">Transferase</keyword>
<dbReference type="GO" id="GO:0008168">
    <property type="term" value="F:methyltransferase activity"/>
    <property type="evidence" value="ECO:0007669"/>
    <property type="project" value="UniProtKB-KW"/>
</dbReference>
<dbReference type="GO" id="GO:0032259">
    <property type="term" value="P:methylation"/>
    <property type="evidence" value="ECO:0007669"/>
    <property type="project" value="UniProtKB-KW"/>
</dbReference>
<evidence type="ECO:0000313" key="1">
    <source>
        <dbReference type="EMBL" id="KKU57803.1"/>
    </source>
</evidence>
<dbReference type="Proteomes" id="UP000034307">
    <property type="component" value="Unassembled WGS sequence"/>
</dbReference>
<reference evidence="1 2" key="1">
    <citation type="journal article" date="2015" name="Nature">
        <title>rRNA introns, odd ribosomes, and small enigmatic genomes across a large radiation of phyla.</title>
        <authorList>
            <person name="Brown C.T."/>
            <person name="Hug L.A."/>
            <person name="Thomas B.C."/>
            <person name="Sharon I."/>
            <person name="Castelle C.J."/>
            <person name="Singh A."/>
            <person name="Wilkins M.J."/>
            <person name="Williams K.H."/>
            <person name="Banfield J.F."/>
        </authorList>
    </citation>
    <scope>NUCLEOTIDE SEQUENCE [LARGE SCALE GENOMIC DNA]</scope>
</reference>
<organism evidence="1 2">
    <name type="scientific">Candidatus Amesbacteria bacterium GW2011_GWA2_47_11b</name>
    <dbReference type="NCBI Taxonomy" id="1618358"/>
    <lineage>
        <taxon>Bacteria</taxon>
        <taxon>Candidatus Amesiibacteriota</taxon>
    </lineage>
</organism>
<dbReference type="AlphaFoldDB" id="A0A0G1TUI8"/>
<dbReference type="InterPro" id="IPR029063">
    <property type="entry name" value="SAM-dependent_MTases_sf"/>
</dbReference>
<dbReference type="Gene3D" id="3.40.50.150">
    <property type="entry name" value="Vaccinia Virus protein VP39"/>
    <property type="match status" value="1"/>
</dbReference>
<sequence>MIEDLGYPYSAKDKEFYIERYEKILGLLPKIRQGDVGLEVGLAGGILAITVRRMFGLKRLYALEHPAAVKQFSRRYLGSLKKEKIILSGVDLHRRRLPWKDRFFDFVICSEVIEHLIPADVPGFFSELRRVMKKGGWVVVTTPNIASLTKRLSLLVGKNPNEFDLRLHEGRTYGHVREYTMQEVEIVLTEAGFKVVKSIYFMIDTNRNWHLRIEALASRIFLSLANNLAIVVC</sequence>
<dbReference type="EMBL" id="LCNO01000009">
    <property type="protein sequence ID" value="KKU57803.1"/>
    <property type="molecule type" value="Genomic_DNA"/>
</dbReference>
<dbReference type="SUPFAM" id="SSF53335">
    <property type="entry name" value="S-adenosyl-L-methionine-dependent methyltransferases"/>
    <property type="match status" value="1"/>
</dbReference>
<comment type="caution">
    <text evidence="1">The sequence shown here is derived from an EMBL/GenBank/DDBJ whole genome shotgun (WGS) entry which is preliminary data.</text>
</comment>
<protein>
    <submittedName>
        <fullName evidence="1">Methyltransferase type 11</fullName>
    </submittedName>
</protein>
<keyword evidence="1" id="KW-0489">Methyltransferase</keyword>
<dbReference type="STRING" id="1618358.UX80_C0009G0018"/>
<proteinExistence type="predicted"/>
<dbReference type="CDD" id="cd02440">
    <property type="entry name" value="AdoMet_MTases"/>
    <property type="match status" value="1"/>
</dbReference>
<accession>A0A0G1TUI8</accession>
<gene>
    <name evidence="1" type="ORF">UX80_C0009G0018</name>
</gene>
<evidence type="ECO:0000313" key="2">
    <source>
        <dbReference type="Proteomes" id="UP000034307"/>
    </source>
</evidence>
<dbReference type="Pfam" id="PF13489">
    <property type="entry name" value="Methyltransf_23"/>
    <property type="match status" value="1"/>
</dbReference>
<name>A0A0G1TUI8_9BACT</name>